<dbReference type="SUPFAM" id="SSF55729">
    <property type="entry name" value="Acyl-CoA N-acyltransferases (Nat)"/>
    <property type="match status" value="1"/>
</dbReference>
<accession>A0ABR2YMV0</accession>
<feature type="region of interest" description="Disordered" evidence="5">
    <location>
        <begin position="502"/>
        <end position="564"/>
    </location>
</feature>
<keyword evidence="8" id="KW-1185">Reference proteome</keyword>
<evidence type="ECO:0000256" key="3">
    <source>
        <dbReference type="ARBA" id="ARBA00023163"/>
    </source>
</evidence>
<evidence type="ECO:0000259" key="6">
    <source>
        <dbReference type="PROSITE" id="PS50982"/>
    </source>
</evidence>
<keyword evidence="2" id="KW-0805">Transcription regulation</keyword>
<dbReference type="InterPro" id="IPR042163">
    <property type="entry name" value="PHF12"/>
</dbReference>
<dbReference type="PANTHER" id="PTHR46309:SF1">
    <property type="entry name" value="PHD FINGER PROTEIN 12"/>
    <property type="match status" value="1"/>
</dbReference>
<dbReference type="PANTHER" id="PTHR46309">
    <property type="entry name" value="PHD FINGER PROTEIN 12"/>
    <property type="match status" value="1"/>
</dbReference>
<feature type="region of interest" description="Disordered" evidence="5">
    <location>
        <begin position="273"/>
        <end position="399"/>
    </location>
</feature>
<name>A0ABR2YMV0_9CHLO</name>
<keyword evidence="3" id="KW-0804">Transcription</keyword>
<dbReference type="InterPro" id="IPR016181">
    <property type="entry name" value="Acyl_CoA_acyltransferase"/>
</dbReference>
<dbReference type="EMBL" id="JALJOT010000008">
    <property type="protein sequence ID" value="KAK9908360.1"/>
    <property type="molecule type" value="Genomic_DNA"/>
</dbReference>
<dbReference type="InterPro" id="IPR001739">
    <property type="entry name" value="Methyl_CpG_DNA-bd"/>
</dbReference>
<feature type="domain" description="MBD" evidence="6">
    <location>
        <begin position="363"/>
        <end position="436"/>
    </location>
</feature>
<evidence type="ECO:0000313" key="7">
    <source>
        <dbReference type="EMBL" id="KAK9908360.1"/>
    </source>
</evidence>
<dbReference type="Pfam" id="PF01429">
    <property type="entry name" value="MBD"/>
    <property type="match status" value="1"/>
</dbReference>
<protein>
    <recommendedName>
        <fullName evidence="6">MBD domain-containing protein</fullName>
    </recommendedName>
</protein>
<dbReference type="Gene3D" id="3.30.890.10">
    <property type="entry name" value="Methyl-cpg-binding Protein 2, Chain A"/>
    <property type="match status" value="1"/>
</dbReference>
<sequence length="786" mass="84596">MSWCSDASEICKHCKKPDFQEGYGPRTLLLCDGCETTGSHVECEEHLTGRKIGEDVLTAGHNWYCSKECEKVTTELLAWSGRRIPLEESNYTIEFASLYDHRSKGTLSTVDTAKRLLKQSFDPLVMENGRDLIDMICTSYESPATDNDEDQYNFSNFRVVVMRKGAMCVSAATLRVFGTAFAEMPFIATREGYRRDGNLTRFMEVVEDRLGSLGVQYMIVPSLRQLLGMWRDRFGFVPVTLTEAAVLDSRIVSPDTDSAQLLKKCLAPRTVAAPQTPARVLRSGRMREASSPQQPPQESDELSPRQTRCQEVKKSKQAIAAAMLPPDVPCSAQPAAPPVRGPETHVTAQPAASGSSCKQSAAKLEGPFPVPELGPGWTKVYRTRPNSTNHRDTTYTSPEGQTFRSMKQASAHAEAIGTKLALSVVPAAAAVTTGMAATPGLGQKPASSAAPATNQVLEAWAAPVPAGQAKSLGQGSVMGMPVIPASAAKPQTRVPVMGALQTDTMPSAKPPLPLGPAHKAAQPPPKATHARGLMPPPPPRFPQPQKPGRQSPGAPRPSLQQQQVQQDAFIARGIAVSLRHYIKDFQEETLKKNKALAEEIARLRQENEQLRSRAMDTRKQAAEELHAKLGSVVSLVSAVCGSFSPHDTVGALLHNLQGVLAEIQQEAAQIAHQLSCAEPASQTPTGESADVLPGGPTELLSDPLKSPGQPGLKRKAAGETGSPAGWLWALPSKRQKTTHVLSMPSIQVDDDGQDDIAQQCEGEVSMDTALHQTALFCSQLGSSMDD</sequence>
<feature type="region of interest" description="Disordered" evidence="5">
    <location>
        <begin position="678"/>
        <end position="724"/>
    </location>
</feature>
<evidence type="ECO:0000256" key="4">
    <source>
        <dbReference type="SAM" id="Coils"/>
    </source>
</evidence>
<feature type="compositionally biased region" description="Pro residues" evidence="5">
    <location>
        <begin position="534"/>
        <end position="545"/>
    </location>
</feature>
<dbReference type="InterPro" id="IPR056511">
    <property type="entry name" value="IDM1_C"/>
</dbReference>
<dbReference type="PROSITE" id="PS50982">
    <property type="entry name" value="MBD"/>
    <property type="match status" value="1"/>
</dbReference>
<comment type="caution">
    <text evidence="7">The sequence shown here is derived from an EMBL/GenBank/DDBJ whole genome shotgun (WGS) entry which is preliminary data.</text>
</comment>
<feature type="compositionally biased region" description="Polar residues" evidence="5">
    <location>
        <begin position="384"/>
        <end position="399"/>
    </location>
</feature>
<organism evidence="7 8">
    <name type="scientific">Coccomyxa subellipsoidea</name>
    <dbReference type="NCBI Taxonomy" id="248742"/>
    <lineage>
        <taxon>Eukaryota</taxon>
        <taxon>Viridiplantae</taxon>
        <taxon>Chlorophyta</taxon>
        <taxon>core chlorophytes</taxon>
        <taxon>Trebouxiophyceae</taxon>
        <taxon>Trebouxiophyceae incertae sedis</taxon>
        <taxon>Coccomyxaceae</taxon>
        <taxon>Coccomyxa</taxon>
    </lineage>
</organism>
<dbReference type="SUPFAM" id="SSF54171">
    <property type="entry name" value="DNA-binding domain"/>
    <property type="match status" value="1"/>
</dbReference>
<evidence type="ECO:0000256" key="1">
    <source>
        <dbReference type="ARBA" id="ARBA00004123"/>
    </source>
</evidence>
<feature type="coiled-coil region" evidence="4">
    <location>
        <begin position="586"/>
        <end position="620"/>
    </location>
</feature>
<evidence type="ECO:0000313" key="8">
    <source>
        <dbReference type="Proteomes" id="UP001491310"/>
    </source>
</evidence>
<dbReference type="Pfam" id="PF23209">
    <property type="entry name" value="IDM1_C"/>
    <property type="match status" value="1"/>
</dbReference>
<evidence type="ECO:0000256" key="2">
    <source>
        <dbReference type="ARBA" id="ARBA00023015"/>
    </source>
</evidence>
<feature type="compositionally biased region" description="Polar residues" evidence="5">
    <location>
        <begin position="346"/>
        <end position="359"/>
    </location>
</feature>
<proteinExistence type="predicted"/>
<evidence type="ECO:0000256" key="5">
    <source>
        <dbReference type="SAM" id="MobiDB-lite"/>
    </source>
</evidence>
<reference evidence="7 8" key="1">
    <citation type="journal article" date="2024" name="Nat. Commun.">
        <title>Phylogenomics reveals the evolutionary origins of lichenization in chlorophyte algae.</title>
        <authorList>
            <person name="Puginier C."/>
            <person name="Libourel C."/>
            <person name="Otte J."/>
            <person name="Skaloud P."/>
            <person name="Haon M."/>
            <person name="Grisel S."/>
            <person name="Petersen M."/>
            <person name="Berrin J.G."/>
            <person name="Delaux P.M."/>
            <person name="Dal Grande F."/>
            <person name="Keller J."/>
        </authorList>
    </citation>
    <scope>NUCLEOTIDE SEQUENCE [LARGE SCALE GENOMIC DNA]</scope>
    <source>
        <strain evidence="7 8">SAG 216-7</strain>
    </source>
</reference>
<gene>
    <name evidence="7" type="ORF">WJX75_006723</name>
</gene>
<dbReference type="InterPro" id="IPR016177">
    <property type="entry name" value="DNA-bd_dom_sf"/>
</dbReference>
<keyword evidence="4" id="KW-0175">Coiled coil</keyword>
<dbReference type="Proteomes" id="UP001491310">
    <property type="component" value="Unassembled WGS sequence"/>
</dbReference>
<comment type="subcellular location">
    <subcellularLocation>
        <location evidence="1">Nucleus</location>
    </subcellularLocation>
</comment>